<reference evidence="1" key="1">
    <citation type="submission" date="2016-04" db="EMBL/GenBank/DDBJ databases">
        <authorList>
            <person name="Evans L.H."/>
            <person name="Alamgir A."/>
            <person name="Owens N."/>
            <person name="Weber N.D."/>
            <person name="Virtaneva K."/>
            <person name="Barbian K."/>
            <person name="Babar A."/>
            <person name="Rosenke K."/>
        </authorList>
    </citation>
    <scope>NUCLEOTIDE SEQUENCE</scope>
    <source>
        <strain evidence="1">86-2</strain>
    </source>
</reference>
<evidence type="ECO:0000313" key="1">
    <source>
        <dbReference type="EMBL" id="SBV91025.1"/>
    </source>
</evidence>
<organism evidence="1">
    <name type="scientific">uncultured Dysgonomonas sp</name>
    <dbReference type="NCBI Taxonomy" id="206096"/>
    <lineage>
        <taxon>Bacteria</taxon>
        <taxon>Pseudomonadati</taxon>
        <taxon>Bacteroidota</taxon>
        <taxon>Bacteroidia</taxon>
        <taxon>Bacteroidales</taxon>
        <taxon>Dysgonomonadaceae</taxon>
        <taxon>Dysgonomonas</taxon>
        <taxon>environmental samples</taxon>
    </lineage>
</organism>
<dbReference type="EMBL" id="FLUL01000001">
    <property type="protein sequence ID" value="SBV91025.1"/>
    <property type="molecule type" value="Genomic_DNA"/>
</dbReference>
<dbReference type="AlphaFoldDB" id="A0A212IVT4"/>
<name>A0A212IVT4_9BACT</name>
<dbReference type="RefSeq" id="WP_196071772.1">
    <property type="nucleotide sequence ID" value="NZ_LT599021.1"/>
</dbReference>
<accession>A0A212IVT4</accession>
<gene>
    <name evidence="1" type="ORF">KL86DYS2_10109</name>
</gene>
<proteinExistence type="predicted"/>
<protein>
    <submittedName>
        <fullName evidence="1">Uncharacterized protein</fullName>
    </submittedName>
</protein>
<sequence length="68" mass="7541">MLKRFSNGQLEKLLIHTIGINSVLTEALLSQQEESEEETEVIGGNAHIDILVIDPASLLRKEAKEAKK</sequence>